<evidence type="ECO:0000313" key="3">
    <source>
        <dbReference type="EMBL" id="GAA4846140.1"/>
    </source>
</evidence>
<reference evidence="4" key="1">
    <citation type="journal article" date="2019" name="Int. J. Syst. Evol. Microbiol.">
        <title>The Global Catalogue of Microorganisms (GCM) 10K type strain sequencing project: providing services to taxonomists for standard genome sequencing and annotation.</title>
        <authorList>
            <consortium name="The Broad Institute Genomics Platform"/>
            <consortium name="The Broad Institute Genome Sequencing Center for Infectious Disease"/>
            <person name="Wu L."/>
            <person name="Ma J."/>
        </authorList>
    </citation>
    <scope>NUCLEOTIDE SEQUENCE [LARGE SCALE GENOMIC DNA]</scope>
    <source>
        <strain evidence="4">JCM 18326</strain>
    </source>
</reference>
<dbReference type="EMBL" id="BAABJX010000052">
    <property type="protein sequence ID" value="GAA4846140.1"/>
    <property type="molecule type" value="Genomic_DNA"/>
</dbReference>
<dbReference type="Proteomes" id="UP001500298">
    <property type="component" value="Unassembled WGS sequence"/>
</dbReference>
<dbReference type="SUPFAM" id="SSF56935">
    <property type="entry name" value="Porins"/>
    <property type="match status" value="1"/>
</dbReference>
<comment type="caution">
    <text evidence="3">The sequence shown here is derived from an EMBL/GenBank/DDBJ whole genome shotgun (WGS) entry which is preliminary data.</text>
</comment>
<dbReference type="NCBIfam" id="NF033709">
    <property type="entry name" value="PorV_fam"/>
    <property type="match status" value="1"/>
</dbReference>
<evidence type="ECO:0000256" key="1">
    <source>
        <dbReference type="SAM" id="SignalP"/>
    </source>
</evidence>
<feature type="domain" description="Type IX secretion system protein PorV" evidence="2">
    <location>
        <begin position="40"/>
        <end position="283"/>
    </location>
</feature>
<sequence>MIKMNMMRNGFIATALFLLSAITAFGQGTSSGSGSVLGQEQDGNPIITAVPFLTIAPDARSSGMGDVGAATSPDANSVYWNASKLPFAKDKYGVSLAVNPWLHKVVDDMFISYLSGYYKINDRQVISGSMRYFELGSIDFTNEFAQVTRTFDPREFSFDANFSMLLSERFSMGLGARYIYSNLAGSVNSSSNGLDSRPGHSVAFDLNAYWQNPDLEIAGYKTLWALGANVSNVGLKMSYSTNSQEDFIPSNLRLGSALTAELDPYNKLTWAFDVNKLLVPTPEYDENGVNVNADKALFSGIFGSFADAPGGFSEEMKEFMISTGLEYWYNEMFAARFGYFYESPQKGDRQYFTLGVGIRYQMFGFDFSYLIANKRNHPLEDTLRFTIMLNMAGKQQKSSQGPGSLGNDI</sequence>
<feature type="signal peptide" evidence="1">
    <location>
        <begin position="1"/>
        <end position="26"/>
    </location>
</feature>
<accession>A0ABP9DHG8</accession>
<keyword evidence="1" id="KW-0732">Signal</keyword>
<feature type="chain" id="PRO_5046611773" evidence="1">
    <location>
        <begin position="27"/>
        <end position="409"/>
    </location>
</feature>
<dbReference type="Gene3D" id="2.40.160.60">
    <property type="entry name" value="Outer membrane protein transport protein (OMPP1/FadL/TodX)"/>
    <property type="match status" value="1"/>
</dbReference>
<gene>
    <name evidence="3" type="primary">porV</name>
    <name evidence="3" type="ORF">GCM10023331_33670</name>
</gene>
<dbReference type="Pfam" id="PF19572">
    <property type="entry name" value="PorV"/>
    <property type="match status" value="1"/>
</dbReference>
<dbReference type="InterPro" id="IPR047799">
    <property type="entry name" value="T9SS_OM_PorV"/>
</dbReference>
<organism evidence="3 4">
    <name type="scientific">Algivirga pacifica</name>
    <dbReference type="NCBI Taxonomy" id="1162670"/>
    <lineage>
        <taxon>Bacteria</taxon>
        <taxon>Pseudomonadati</taxon>
        <taxon>Bacteroidota</taxon>
        <taxon>Cytophagia</taxon>
        <taxon>Cytophagales</taxon>
        <taxon>Flammeovirgaceae</taxon>
        <taxon>Algivirga</taxon>
    </lineage>
</organism>
<dbReference type="NCBIfam" id="NF033710">
    <property type="entry name" value="T9SS_OM_PorV"/>
    <property type="match status" value="1"/>
</dbReference>
<name>A0ABP9DHG8_9BACT</name>
<protein>
    <submittedName>
        <fullName evidence="3">Type IX secretion system outer membrane channel protein PorV</fullName>
    </submittedName>
</protein>
<proteinExistence type="predicted"/>
<evidence type="ECO:0000313" key="4">
    <source>
        <dbReference type="Proteomes" id="UP001500298"/>
    </source>
</evidence>
<evidence type="ECO:0000259" key="2">
    <source>
        <dbReference type="Pfam" id="PF19572"/>
    </source>
</evidence>
<keyword evidence="4" id="KW-1185">Reference proteome</keyword>
<dbReference type="InterPro" id="IPR045741">
    <property type="entry name" value="PorV"/>
</dbReference>